<dbReference type="SUPFAM" id="SSF143422">
    <property type="entry name" value="Transposase IS200-like"/>
    <property type="match status" value="1"/>
</dbReference>
<dbReference type="Pfam" id="PF01797">
    <property type="entry name" value="Y1_Tnp"/>
    <property type="match status" value="1"/>
</dbReference>
<sequence length="233" mass="26729">MARLARVAPVGVPVHVYQRGNNHQVVFADEADFVAYLGWLIEYSQRYGVDIHAWCLMTNHIHLLCTPSKQGAISQMMQAVGRHYVRYFNFTYKRSGTLWEGRYKSCLVQEDSYLLDLHRYIEMNPVTADMVQEPSEYAWSSYQMNALGKQSKLGTPHLLYLALGEDEKRRQSAYRDLFTGHVLGVKLIEEIEQATLKGMALGNDQFKAQIELLTGRRVTSKKPGRPTGWRKAK</sequence>
<dbReference type="Proteomes" id="UP001222275">
    <property type="component" value="Chromosome"/>
</dbReference>
<dbReference type="Gene3D" id="3.30.70.1290">
    <property type="entry name" value="Transposase IS200-like"/>
    <property type="match status" value="1"/>
</dbReference>
<gene>
    <name evidence="2" type="ORF">NR989_11430</name>
</gene>
<feature type="domain" description="Transposase IS200-like" evidence="1">
    <location>
        <begin position="9"/>
        <end position="124"/>
    </location>
</feature>
<organism evidence="2 3">
    <name type="scientific">Thiomicrorhabdus lithotrophica</name>
    <dbReference type="NCBI Taxonomy" id="2949997"/>
    <lineage>
        <taxon>Bacteria</taxon>
        <taxon>Pseudomonadati</taxon>
        <taxon>Pseudomonadota</taxon>
        <taxon>Gammaproteobacteria</taxon>
        <taxon>Thiotrichales</taxon>
        <taxon>Piscirickettsiaceae</taxon>
        <taxon>Thiomicrorhabdus</taxon>
    </lineage>
</organism>
<dbReference type="SMART" id="SM01321">
    <property type="entry name" value="Y1_Tnp"/>
    <property type="match status" value="1"/>
</dbReference>
<evidence type="ECO:0000313" key="2">
    <source>
        <dbReference type="EMBL" id="WEJ62609.1"/>
    </source>
</evidence>
<evidence type="ECO:0000313" key="3">
    <source>
        <dbReference type="Proteomes" id="UP001222275"/>
    </source>
</evidence>
<dbReference type="RefSeq" id="WP_275594867.1">
    <property type="nucleotide sequence ID" value="NZ_CP102381.1"/>
</dbReference>
<dbReference type="InterPro" id="IPR002686">
    <property type="entry name" value="Transposase_17"/>
</dbReference>
<keyword evidence="3" id="KW-1185">Reference proteome</keyword>
<reference evidence="2 3" key="1">
    <citation type="submission" date="2022-06" db="EMBL/GenBank/DDBJ databases">
        <title>Thiomicrohabdus sp. nov, an obligately chemolithoautotrophic, sulfur-oxidizing bacterium isolated from beach of Guanyin Mountain. Amoy.</title>
        <authorList>
            <person name="Zhu H."/>
        </authorList>
    </citation>
    <scope>NUCLEOTIDE SEQUENCE [LARGE SCALE GENOMIC DNA]</scope>
    <source>
        <strain evidence="2 3">XGS-01</strain>
    </source>
</reference>
<dbReference type="InterPro" id="IPR036515">
    <property type="entry name" value="Transposase_17_sf"/>
</dbReference>
<dbReference type="PANTHER" id="PTHR34322:SF2">
    <property type="entry name" value="TRANSPOSASE IS200-LIKE DOMAIN-CONTAINING PROTEIN"/>
    <property type="match status" value="1"/>
</dbReference>
<dbReference type="PANTHER" id="PTHR34322">
    <property type="entry name" value="TRANSPOSASE, Y1_TNP DOMAIN-CONTAINING"/>
    <property type="match status" value="1"/>
</dbReference>
<accession>A0ABY8C9H6</accession>
<name>A0ABY8C9H6_9GAMM</name>
<proteinExistence type="predicted"/>
<protein>
    <submittedName>
        <fullName evidence="2">Transposase</fullName>
    </submittedName>
</protein>
<dbReference type="EMBL" id="CP102381">
    <property type="protein sequence ID" value="WEJ62609.1"/>
    <property type="molecule type" value="Genomic_DNA"/>
</dbReference>
<evidence type="ECO:0000259" key="1">
    <source>
        <dbReference type="SMART" id="SM01321"/>
    </source>
</evidence>